<accession>A0AAN9XPD1</accession>
<name>A0AAN9XPD1_PSOTE</name>
<proteinExistence type="predicted"/>
<evidence type="ECO:0000313" key="2">
    <source>
        <dbReference type="Proteomes" id="UP001386955"/>
    </source>
</evidence>
<comment type="caution">
    <text evidence="1">The sequence shown here is derived from an EMBL/GenBank/DDBJ whole genome shotgun (WGS) entry which is preliminary data.</text>
</comment>
<dbReference type="AlphaFoldDB" id="A0AAN9XPD1"/>
<gene>
    <name evidence="1" type="ORF">VNO78_11852</name>
</gene>
<protein>
    <submittedName>
        <fullName evidence="1">Uncharacterized protein</fullName>
    </submittedName>
</protein>
<evidence type="ECO:0000313" key="1">
    <source>
        <dbReference type="EMBL" id="KAK7400627.1"/>
    </source>
</evidence>
<dbReference type="EMBL" id="JAYMYS010000003">
    <property type="protein sequence ID" value="KAK7400627.1"/>
    <property type="molecule type" value="Genomic_DNA"/>
</dbReference>
<sequence>MNQEKLGCLTTQPLKTNSDQCHSKGVRAYSSLLVLSSILMIAKKPLCADKRMRRWTQVAFAFGTSRAETSSERVMGWVMVVDYVWNTKVMAHLTDMGFRKLYITLYNSA</sequence>
<reference evidence="1 2" key="1">
    <citation type="submission" date="2024-01" db="EMBL/GenBank/DDBJ databases">
        <title>The genomes of 5 underutilized Papilionoideae crops provide insights into root nodulation and disease resistanc.</title>
        <authorList>
            <person name="Jiang F."/>
        </authorList>
    </citation>
    <scope>NUCLEOTIDE SEQUENCE [LARGE SCALE GENOMIC DNA]</scope>
    <source>
        <strain evidence="1">DUOXIRENSHENG_FW03</strain>
        <tissue evidence="1">Leaves</tissue>
    </source>
</reference>
<dbReference type="Proteomes" id="UP001386955">
    <property type="component" value="Unassembled WGS sequence"/>
</dbReference>
<organism evidence="1 2">
    <name type="scientific">Psophocarpus tetragonolobus</name>
    <name type="common">Winged bean</name>
    <name type="synonym">Dolichos tetragonolobus</name>
    <dbReference type="NCBI Taxonomy" id="3891"/>
    <lineage>
        <taxon>Eukaryota</taxon>
        <taxon>Viridiplantae</taxon>
        <taxon>Streptophyta</taxon>
        <taxon>Embryophyta</taxon>
        <taxon>Tracheophyta</taxon>
        <taxon>Spermatophyta</taxon>
        <taxon>Magnoliopsida</taxon>
        <taxon>eudicotyledons</taxon>
        <taxon>Gunneridae</taxon>
        <taxon>Pentapetalae</taxon>
        <taxon>rosids</taxon>
        <taxon>fabids</taxon>
        <taxon>Fabales</taxon>
        <taxon>Fabaceae</taxon>
        <taxon>Papilionoideae</taxon>
        <taxon>50 kb inversion clade</taxon>
        <taxon>NPAAA clade</taxon>
        <taxon>indigoferoid/millettioid clade</taxon>
        <taxon>Phaseoleae</taxon>
        <taxon>Psophocarpus</taxon>
    </lineage>
</organism>
<keyword evidence="2" id="KW-1185">Reference proteome</keyword>